<evidence type="ECO:0000256" key="2">
    <source>
        <dbReference type="ARBA" id="ARBA00035112"/>
    </source>
</evidence>
<gene>
    <name evidence="3" type="ORF">CPB83DRAFT_777449</name>
</gene>
<dbReference type="InterPro" id="IPR021765">
    <property type="entry name" value="UstYa-like"/>
</dbReference>
<evidence type="ECO:0000256" key="1">
    <source>
        <dbReference type="ARBA" id="ARBA00004685"/>
    </source>
</evidence>
<evidence type="ECO:0000313" key="4">
    <source>
        <dbReference type="Proteomes" id="UP000807306"/>
    </source>
</evidence>
<name>A0A9P6E4E1_9AGAR</name>
<dbReference type="PANTHER" id="PTHR33365">
    <property type="entry name" value="YALI0B05434P"/>
    <property type="match status" value="1"/>
</dbReference>
<comment type="similarity">
    <text evidence="2">Belongs to the ustYa family.</text>
</comment>
<accession>A0A9P6E4E1</accession>
<dbReference type="Proteomes" id="UP000807306">
    <property type="component" value="Unassembled WGS sequence"/>
</dbReference>
<dbReference type="GO" id="GO:0043386">
    <property type="term" value="P:mycotoxin biosynthetic process"/>
    <property type="evidence" value="ECO:0007669"/>
    <property type="project" value="InterPro"/>
</dbReference>
<dbReference type="PANTHER" id="PTHR33365:SF4">
    <property type="entry name" value="CYCLOCHLOROTINE BIOSYNTHESIS PROTEIN O"/>
    <property type="match status" value="1"/>
</dbReference>
<dbReference type="Pfam" id="PF11807">
    <property type="entry name" value="UstYa"/>
    <property type="match status" value="1"/>
</dbReference>
<keyword evidence="4" id="KW-1185">Reference proteome</keyword>
<proteinExistence type="inferred from homology"/>
<protein>
    <submittedName>
        <fullName evidence="3">Uncharacterized protein</fullName>
    </submittedName>
</protein>
<sequence>PALQVIEPQNVAFTGGFGPQVTVYQGPSAPERDQAWEDLYSFGVSRIPKSSAAKLANKTVPIPGDADHYVVQLSVFHQLHCLNMIRLRIWSNSTVADEMLMSDDHISHCVDALRQALMCAADITPMSWRWKPEAQEAKLVVNDVPHTCRNFEKVKQWAKENHLDSFDSKVFVEDNLSH</sequence>
<organism evidence="3 4">
    <name type="scientific">Crepidotus variabilis</name>
    <dbReference type="NCBI Taxonomy" id="179855"/>
    <lineage>
        <taxon>Eukaryota</taxon>
        <taxon>Fungi</taxon>
        <taxon>Dikarya</taxon>
        <taxon>Basidiomycota</taxon>
        <taxon>Agaricomycotina</taxon>
        <taxon>Agaricomycetes</taxon>
        <taxon>Agaricomycetidae</taxon>
        <taxon>Agaricales</taxon>
        <taxon>Agaricineae</taxon>
        <taxon>Crepidotaceae</taxon>
        <taxon>Crepidotus</taxon>
    </lineage>
</organism>
<comment type="caution">
    <text evidence="3">The sequence shown here is derived from an EMBL/GenBank/DDBJ whole genome shotgun (WGS) entry which is preliminary data.</text>
</comment>
<feature type="non-terminal residue" evidence="3">
    <location>
        <position position="1"/>
    </location>
</feature>
<dbReference type="EMBL" id="MU157956">
    <property type="protein sequence ID" value="KAF9522204.1"/>
    <property type="molecule type" value="Genomic_DNA"/>
</dbReference>
<dbReference type="AlphaFoldDB" id="A0A9P6E4E1"/>
<dbReference type="OrthoDB" id="3687641at2759"/>
<evidence type="ECO:0000313" key="3">
    <source>
        <dbReference type="EMBL" id="KAF9522204.1"/>
    </source>
</evidence>
<comment type="pathway">
    <text evidence="1">Mycotoxin biosynthesis.</text>
</comment>
<reference evidence="3" key="1">
    <citation type="submission" date="2020-11" db="EMBL/GenBank/DDBJ databases">
        <authorList>
            <consortium name="DOE Joint Genome Institute"/>
            <person name="Ahrendt S."/>
            <person name="Riley R."/>
            <person name="Andreopoulos W."/>
            <person name="Labutti K."/>
            <person name="Pangilinan J."/>
            <person name="Ruiz-Duenas F.J."/>
            <person name="Barrasa J.M."/>
            <person name="Sanchez-Garcia M."/>
            <person name="Camarero S."/>
            <person name="Miyauchi S."/>
            <person name="Serrano A."/>
            <person name="Linde D."/>
            <person name="Babiker R."/>
            <person name="Drula E."/>
            <person name="Ayuso-Fernandez I."/>
            <person name="Pacheco R."/>
            <person name="Padilla G."/>
            <person name="Ferreira P."/>
            <person name="Barriuso J."/>
            <person name="Kellner H."/>
            <person name="Castanera R."/>
            <person name="Alfaro M."/>
            <person name="Ramirez L."/>
            <person name="Pisabarro A.G."/>
            <person name="Kuo A."/>
            <person name="Tritt A."/>
            <person name="Lipzen A."/>
            <person name="He G."/>
            <person name="Yan M."/>
            <person name="Ng V."/>
            <person name="Cullen D."/>
            <person name="Martin F."/>
            <person name="Rosso M.-N."/>
            <person name="Henrissat B."/>
            <person name="Hibbett D."/>
            <person name="Martinez A.T."/>
            <person name="Grigoriev I.V."/>
        </authorList>
    </citation>
    <scope>NUCLEOTIDE SEQUENCE</scope>
    <source>
        <strain evidence="3">CBS 506.95</strain>
    </source>
</reference>